<organism evidence="1">
    <name type="scientific">Siphoviridae sp. ctHOG1</name>
    <dbReference type="NCBI Taxonomy" id="2827829"/>
    <lineage>
        <taxon>Viruses</taxon>
        <taxon>Duplodnaviria</taxon>
        <taxon>Heunggongvirae</taxon>
        <taxon>Uroviricota</taxon>
        <taxon>Caudoviricetes</taxon>
    </lineage>
</organism>
<proteinExistence type="predicted"/>
<name>A0A8S5SV85_9CAUD</name>
<dbReference type="EMBL" id="BK032683">
    <property type="protein sequence ID" value="DAF54945.1"/>
    <property type="molecule type" value="Genomic_DNA"/>
</dbReference>
<protein>
    <submittedName>
        <fullName evidence="1">Uncharacterized protein</fullName>
    </submittedName>
</protein>
<accession>A0A8S5SV85</accession>
<reference evidence="1" key="1">
    <citation type="journal article" date="2021" name="Proc. Natl. Acad. Sci. U.S.A.">
        <title>A Catalog of Tens of Thousands of Viruses from Human Metagenomes Reveals Hidden Associations with Chronic Diseases.</title>
        <authorList>
            <person name="Tisza M.J."/>
            <person name="Buck C.B."/>
        </authorList>
    </citation>
    <scope>NUCLEOTIDE SEQUENCE</scope>
    <source>
        <strain evidence="1">CtHOG1</strain>
    </source>
</reference>
<sequence>MFRQEDYVTHDVGLLLKEIGFNENCKYSYLENGLRCCPSEYEQNFNLSEKRCSCPTLYEAQRWLRENYNIHLDIKIICFHAPTRKSDFICDIHSLNSKEYRETKVYQSYEKVLNEGIRESCELIKNRRIWNQHD</sequence>
<evidence type="ECO:0000313" key="1">
    <source>
        <dbReference type="EMBL" id="DAF54945.1"/>
    </source>
</evidence>